<evidence type="ECO:0000313" key="2">
    <source>
        <dbReference type="Proteomes" id="UP000599109"/>
    </source>
</evidence>
<accession>A0A936Z3A8</accession>
<evidence type="ECO:0000313" key="1">
    <source>
        <dbReference type="EMBL" id="MBL0392800.1"/>
    </source>
</evidence>
<dbReference type="AlphaFoldDB" id="A0A936Z3A8"/>
<name>A0A936Z3A8_9BURK</name>
<proteinExistence type="predicted"/>
<sequence length="98" mass="11050">MQEMNDPIDEAYDAWKEADAVSRALDREVTEAWHRHDCEGAAPPSRDLMREAAWLRHAAHEKLDQAIRLLHDAGLIQPSKDTVRAMPRASRAPGPCLI</sequence>
<protein>
    <submittedName>
        <fullName evidence="1">Uncharacterized protein</fullName>
    </submittedName>
</protein>
<dbReference type="RefSeq" id="WP_201675478.1">
    <property type="nucleotide sequence ID" value="NZ_JAEQNE010000004.1"/>
</dbReference>
<gene>
    <name evidence="1" type="ORF">JJ685_16810</name>
</gene>
<dbReference type="Proteomes" id="UP000599109">
    <property type="component" value="Unassembled WGS sequence"/>
</dbReference>
<dbReference type="EMBL" id="JAEQNE010000004">
    <property type="protein sequence ID" value="MBL0392800.1"/>
    <property type="molecule type" value="Genomic_DNA"/>
</dbReference>
<comment type="caution">
    <text evidence="1">The sequence shown here is derived from an EMBL/GenBank/DDBJ whole genome shotgun (WGS) entry which is preliminary data.</text>
</comment>
<reference evidence="1 2" key="1">
    <citation type="journal article" date="2017" name="Int. J. Syst. Evol. Microbiol.">
        <title>Ramlibacter monticola sp. nov., isolated from forest soil.</title>
        <authorList>
            <person name="Chaudhary D.K."/>
            <person name="Kim J."/>
        </authorList>
    </citation>
    <scope>NUCLEOTIDE SEQUENCE [LARGE SCALE GENOMIC DNA]</scope>
    <source>
        <strain evidence="1 2">KACC 19175</strain>
    </source>
</reference>
<organism evidence="1 2">
    <name type="scientific">Ramlibacter monticola</name>
    <dbReference type="NCBI Taxonomy" id="1926872"/>
    <lineage>
        <taxon>Bacteria</taxon>
        <taxon>Pseudomonadati</taxon>
        <taxon>Pseudomonadota</taxon>
        <taxon>Betaproteobacteria</taxon>
        <taxon>Burkholderiales</taxon>
        <taxon>Comamonadaceae</taxon>
        <taxon>Ramlibacter</taxon>
    </lineage>
</organism>
<keyword evidence="2" id="KW-1185">Reference proteome</keyword>